<dbReference type="GO" id="GO:0008270">
    <property type="term" value="F:zinc ion binding"/>
    <property type="evidence" value="ECO:0007669"/>
    <property type="project" value="UniProtKB-UniRule"/>
</dbReference>
<comment type="similarity">
    <text evidence="2">Belongs to the krueppel C2H2-type zinc-finger protein family.</text>
</comment>
<dbReference type="Pfam" id="PF07776">
    <property type="entry name" value="zf-AD"/>
    <property type="match status" value="1"/>
</dbReference>
<feature type="binding site" evidence="12">
    <location>
        <position position="8"/>
    </location>
    <ligand>
        <name>Zn(2+)</name>
        <dbReference type="ChEBI" id="CHEBI:29105"/>
    </ligand>
</feature>
<evidence type="ECO:0000259" key="15">
    <source>
        <dbReference type="PROSITE" id="PS51915"/>
    </source>
</evidence>
<dbReference type="Pfam" id="PF00096">
    <property type="entry name" value="zf-C2H2"/>
    <property type="match status" value="2"/>
</dbReference>
<dbReference type="AlphaFoldDB" id="A0A8B7NVU6"/>
<feature type="binding site" evidence="12">
    <location>
        <position position="11"/>
    </location>
    <ligand>
        <name>Zn(2+)</name>
        <dbReference type="ChEBI" id="CHEBI:29105"/>
    </ligand>
</feature>
<evidence type="ECO:0000313" key="16">
    <source>
        <dbReference type="Proteomes" id="UP000694843"/>
    </source>
</evidence>
<dbReference type="GO" id="GO:0001228">
    <property type="term" value="F:DNA-binding transcription activator activity, RNA polymerase II-specific"/>
    <property type="evidence" value="ECO:0007669"/>
    <property type="project" value="TreeGrafter"/>
</dbReference>
<feature type="domain" description="C2H2-type" evidence="14">
    <location>
        <begin position="584"/>
        <end position="612"/>
    </location>
</feature>
<evidence type="ECO:0000256" key="11">
    <source>
        <dbReference type="PROSITE-ProRule" id="PRU00042"/>
    </source>
</evidence>
<sequence>MGSFGNVCRLCCGEETNLIQIFSSYDLRMQLADKIKKYLDVEILIDDHLPKNVCGQCLTRLKEVEEFIELAQKAQRTLDELHIQTQVAKQIAEGDTTFSDYDDPSNPVMLLLLQEELKRLKRPDPLISMRRSSLNSVDRNSGSQRRKGQNVPVAAARKSKRSSLPCDNNDGSQQYPKSLKSEPLDQETSNLHYITEEAEDKTGSKESLLTSADWETSEHDNTDPLDDDSHIGSSKNNMNNNSSEALVVPDKNANNTSNKIECNNNSNLVELAETCDENTIAMDGIDEFIREPIVKIETEGQEVELEVSGDEGTQSRASKSASFPMMSVHFGRCSICEAPFYALSSLLLHQHMQHSQEPKPQNPLMCLYCNLTFRDLHKLVEHTALKHGSHVPEPMTCTSSIVKGSGSLKARRKVKGRHYCHECCKTFPSKRGLALHQRVHSKTQKAASLFKSKVKRARKKVRGTVRCGICGDTASSFPQLRTHVVAVHKDTDEDCSAPYMCTHCDKCYSAPASLVQHRAKHGVDAIMCSICCKSYHPKYLRKHMIVHQEHRPHACDQCDKAFKDVEGLRHHKLKHRPDELKYKFSCHVCGHRFMNNGALQVHIKVVHEQVKDFSCQFCDRKFGSKSTAEIHERTHTGEKPFCCEACGWRCNSKGKLKVHMRVHSDLKPYECKTCGKRTRSRNEMRQHELIHTDTRPYPCSHCEKRFRSTSQLKIHVRQHTGERPYQCPHCTRNFCDFANYSKHMHRVHKKEFEVSGNKKQYKGVPGKDLASAGKMQGPVHVNAETVLGGVGLMDLQKSCGSSAVVSSSSSSTSASSDLISLALNAMPGKCSTPVTTTTSSNNGNNIANLVGILDNDSNDSLASTGSQDLFKYPQALQLRLQQLTQHEQQQQHQLLQLQLQSHQQASSGGHVNSASSNNIQGSGMSLHHQSQASHQQQQQSLALQKIHHHAHQQQHQQQLLPLNLPPPPQAHQRLPHSLLHPTHSTGPLSSHHLQIPSSSLLSTLTDSVTNPSSSSTAHHHSHHPVQLQHSASAYSNTQQQNNMSQLPLHMQQQLSHHQAQQQQQLLQQQQQYQNIAFTGPHLNNSSSYDPFRLTL</sequence>
<feature type="domain" description="C2H2-type" evidence="14">
    <location>
        <begin position="669"/>
        <end position="696"/>
    </location>
</feature>
<protein>
    <submittedName>
        <fullName evidence="17">Zinc finger protein 62 homolog</fullName>
    </submittedName>
</protein>
<dbReference type="SMART" id="SM00355">
    <property type="entry name" value="ZnF_C2H2"/>
    <property type="match status" value="13"/>
</dbReference>
<dbReference type="SUPFAM" id="SSF57667">
    <property type="entry name" value="beta-beta-alpha zinc fingers"/>
    <property type="match status" value="5"/>
</dbReference>
<evidence type="ECO:0000256" key="9">
    <source>
        <dbReference type="ARBA" id="ARBA00023163"/>
    </source>
</evidence>
<dbReference type="GO" id="GO:0005634">
    <property type="term" value="C:nucleus"/>
    <property type="evidence" value="ECO:0007669"/>
    <property type="project" value="UniProtKB-SubCell"/>
</dbReference>
<reference evidence="17" key="1">
    <citation type="submission" date="2025-08" db="UniProtKB">
        <authorList>
            <consortium name="RefSeq"/>
        </authorList>
    </citation>
    <scope>IDENTIFICATION</scope>
    <source>
        <tissue evidence="17">Whole organism</tissue>
    </source>
</reference>
<keyword evidence="16" id="KW-1185">Reference proteome</keyword>
<evidence type="ECO:0000256" key="1">
    <source>
        <dbReference type="ARBA" id="ARBA00004123"/>
    </source>
</evidence>
<evidence type="ECO:0000256" key="2">
    <source>
        <dbReference type="ARBA" id="ARBA00006991"/>
    </source>
</evidence>
<dbReference type="InterPro" id="IPR013087">
    <property type="entry name" value="Znf_C2H2_type"/>
</dbReference>
<feature type="region of interest" description="Disordered" evidence="13">
    <location>
        <begin position="899"/>
        <end position="1028"/>
    </location>
</feature>
<dbReference type="Gene3D" id="3.30.160.60">
    <property type="entry name" value="Classic Zinc Finger"/>
    <property type="match status" value="8"/>
</dbReference>
<accession>A0A8B7NVU6</accession>
<dbReference type="GO" id="GO:0000978">
    <property type="term" value="F:RNA polymerase II cis-regulatory region sequence-specific DNA binding"/>
    <property type="evidence" value="ECO:0007669"/>
    <property type="project" value="TreeGrafter"/>
</dbReference>
<evidence type="ECO:0000256" key="10">
    <source>
        <dbReference type="ARBA" id="ARBA00023242"/>
    </source>
</evidence>
<dbReference type="GeneID" id="108674460"/>
<keyword evidence="4" id="KW-0677">Repeat</keyword>
<feature type="domain" description="C2H2-type" evidence="14">
    <location>
        <begin position="641"/>
        <end position="668"/>
    </location>
</feature>
<feature type="domain" description="C2H2-type" evidence="14">
    <location>
        <begin position="553"/>
        <end position="580"/>
    </location>
</feature>
<dbReference type="FunFam" id="3.30.160.60:FF:001182">
    <property type="entry name" value="Zinc finger, C2H2 type"/>
    <property type="match status" value="1"/>
</dbReference>
<evidence type="ECO:0000259" key="14">
    <source>
        <dbReference type="PROSITE" id="PS50157"/>
    </source>
</evidence>
<dbReference type="InterPro" id="IPR012934">
    <property type="entry name" value="Znf_AD"/>
</dbReference>
<keyword evidence="10" id="KW-0539">Nucleus</keyword>
<feature type="domain" description="C2H2-type" evidence="14">
    <location>
        <begin position="697"/>
        <end position="724"/>
    </location>
</feature>
<name>A0A8B7NVU6_HYAAZ</name>
<feature type="domain" description="C2H2-type" evidence="14">
    <location>
        <begin position="725"/>
        <end position="753"/>
    </location>
</feature>
<feature type="region of interest" description="Disordered" evidence="13">
    <location>
        <begin position="212"/>
        <end position="243"/>
    </location>
</feature>
<dbReference type="SMART" id="SM00868">
    <property type="entry name" value="zf-AD"/>
    <property type="match status" value="1"/>
</dbReference>
<evidence type="ECO:0000313" key="17">
    <source>
        <dbReference type="RefSeq" id="XP_018017899.1"/>
    </source>
</evidence>
<dbReference type="OMA" id="EPMELSY"/>
<feature type="compositionally biased region" description="Low complexity" evidence="13">
    <location>
        <begin position="953"/>
        <end position="962"/>
    </location>
</feature>
<dbReference type="PROSITE" id="PS51915">
    <property type="entry name" value="ZAD"/>
    <property type="match status" value="1"/>
</dbReference>
<dbReference type="PANTHER" id="PTHR24393:SF15">
    <property type="entry name" value="IP01243P-RELATED"/>
    <property type="match status" value="1"/>
</dbReference>
<feature type="domain" description="C2H2-type" evidence="14">
    <location>
        <begin position="499"/>
        <end position="521"/>
    </location>
</feature>
<dbReference type="OrthoDB" id="40579at2759"/>
<feature type="compositionally biased region" description="Polar residues" evidence="13">
    <location>
        <begin position="905"/>
        <end position="923"/>
    </location>
</feature>
<feature type="domain" description="C2H2-type" evidence="14">
    <location>
        <begin position="418"/>
        <end position="445"/>
    </location>
</feature>
<dbReference type="Proteomes" id="UP000694843">
    <property type="component" value="Unplaced"/>
</dbReference>
<evidence type="ECO:0000256" key="7">
    <source>
        <dbReference type="ARBA" id="ARBA00023015"/>
    </source>
</evidence>
<dbReference type="PROSITE" id="PS00028">
    <property type="entry name" value="ZINC_FINGER_C2H2_1"/>
    <property type="match status" value="10"/>
</dbReference>
<evidence type="ECO:0000256" key="12">
    <source>
        <dbReference type="PROSITE-ProRule" id="PRU01263"/>
    </source>
</evidence>
<dbReference type="PROSITE" id="PS50157">
    <property type="entry name" value="ZINC_FINGER_C2H2_2"/>
    <property type="match status" value="9"/>
</dbReference>
<keyword evidence="6 12" id="KW-0862">Zinc</keyword>
<dbReference type="SUPFAM" id="SSF57716">
    <property type="entry name" value="Glucocorticoid receptor-like (DNA-binding domain)"/>
    <property type="match status" value="1"/>
</dbReference>
<organism evidence="16 17">
    <name type="scientific">Hyalella azteca</name>
    <name type="common">Amphipod</name>
    <dbReference type="NCBI Taxonomy" id="294128"/>
    <lineage>
        <taxon>Eukaryota</taxon>
        <taxon>Metazoa</taxon>
        <taxon>Ecdysozoa</taxon>
        <taxon>Arthropoda</taxon>
        <taxon>Crustacea</taxon>
        <taxon>Multicrustacea</taxon>
        <taxon>Malacostraca</taxon>
        <taxon>Eumalacostraca</taxon>
        <taxon>Peracarida</taxon>
        <taxon>Amphipoda</taxon>
        <taxon>Senticaudata</taxon>
        <taxon>Talitrida</taxon>
        <taxon>Talitroidea</taxon>
        <taxon>Hyalellidae</taxon>
        <taxon>Hyalella</taxon>
    </lineage>
</organism>
<evidence type="ECO:0000256" key="3">
    <source>
        <dbReference type="ARBA" id="ARBA00022723"/>
    </source>
</evidence>
<dbReference type="InterPro" id="IPR036236">
    <property type="entry name" value="Znf_C2H2_sf"/>
</dbReference>
<dbReference type="RefSeq" id="XP_018017899.1">
    <property type="nucleotide sequence ID" value="XM_018162410.2"/>
</dbReference>
<feature type="compositionally biased region" description="Polar residues" evidence="13">
    <location>
        <begin position="165"/>
        <end position="176"/>
    </location>
</feature>
<feature type="compositionally biased region" description="Polar residues" evidence="13">
    <location>
        <begin position="130"/>
        <end position="143"/>
    </location>
</feature>
<keyword evidence="3 12" id="KW-0479">Metal-binding</keyword>
<evidence type="ECO:0000256" key="4">
    <source>
        <dbReference type="ARBA" id="ARBA00022737"/>
    </source>
</evidence>
<evidence type="ECO:0000256" key="8">
    <source>
        <dbReference type="ARBA" id="ARBA00023125"/>
    </source>
</evidence>
<feature type="compositionally biased region" description="Basic and acidic residues" evidence="13">
    <location>
        <begin position="216"/>
        <end position="230"/>
    </location>
</feature>
<gene>
    <name evidence="17" type="primary">LOC108674460</name>
</gene>
<evidence type="ECO:0000256" key="6">
    <source>
        <dbReference type="ARBA" id="ARBA00022833"/>
    </source>
</evidence>
<keyword evidence="9" id="KW-0804">Transcription</keyword>
<proteinExistence type="inferred from homology"/>
<evidence type="ECO:0000256" key="5">
    <source>
        <dbReference type="ARBA" id="ARBA00022771"/>
    </source>
</evidence>
<feature type="domain" description="C2H2-type" evidence="14">
    <location>
        <begin position="613"/>
        <end position="640"/>
    </location>
</feature>
<feature type="binding site" evidence="12">
    <location>
        <position position="54"/>
    </location>
    <ligand>
        <name>Zn(2+)</name>
        <dbReference type="ChEBI" id="CHEBI:29105"/>
    </ligand>
</feature>
<feature type="compositionally biased region" description="Low complexity" evidence="13">
    <location>
        <begin position="233"/>
        <end position="243"/>
    </location>
</feature>
<feature type="compositionally biased region" description="Low complexity" evidence="13">
    <location>
        <begin position="925"/>
        <end position="944"/>
    </location>
</feature>
<comment type="subcellular location">
    <subcellularLocation>
        <location evidence="1">Nucleus</location>
    </subcellularLocation>
</comment>
<dbReference type="PANTHER" id="PTHR24393">
    <property type="entry name" value="ZINC FINGER PROTEIN"/>
    <property type="match status" value="1"/>
</dbReference>
<evidence type="ECO:0000256" key="13">
    <source>
        <dbReference type="SAM" id="MobiDB-lite"/>
    </source>
</evidence>
<dbReference type="FunFam" id="3.30.160.60:FF:000446">
    <property type="entry name" value="Zinc finger protein"/>
    <property type="match status" value="1"/>
</dbReference>
<keyword evidence="7" id="KW-0805">Transcription regulation</keyword>
<dbReference type="Gene3D" id="3.40.1800.20">
    <property type="match status" value="1"/>
</dbReference>
<feature type="binding site" evidence="12">
    <location>
        <position position="57"/>
    </location>
    <ligand>
        <name>Zn(2+)</name>
        <dbReference type="ChEBI" id="CHEBI:29105"/>
    </ligand>
</feature>
<feature type="compositionally biased region" description="Polar residues" evidence="13">
    <location>
        <begin position="982"/>
        <end position="996"/>
    </location>
</feature>
<keyword evidence="8" id="KW-0238">DNA-binding</keyword>
<dbReference type="KEGG" id="hazt:108674460"/>
<feature type="compositionally biased region" description="Low complexity" evidence="13">
    <location>
        <begin position="997"/>
        <end position="1016"/>
    </location>
</feature>
<feature type="domain" description="ZAD" evidence="15">
    <location>
        <begin position="6"/>
        <end position="81"/>
    </location>
</feature>
<feature type="region of interest" description="Disordered" evidence="13">
    <location>
        <begin position="129"/>
        <end position="186"/>
    </location>
</feature>
<keyword evidence="5 11" id="KW-0863">Zinc-finger</keyword>